<gene>
    <name evidence="1" type="ORF">DLJ53_26880</name>
</gene>
<dbReference type="AlphaFoldDB" id="A0A8B2NL54"/>
<reference evidence="1 2" key="1">
    <citation type="submission" date="2018-05" db="EMBL/GenBank/DDBJ databases">
        <title>Acuticoccus sediminis sp. nov., isolated from deep-sea sediment of Indian Ocean.</title>
        <authorList>
            <person name="Liu X."/>
            <person name="Lai Q."/>
            <person name="Du Y."/>
            <person name="Sun F."/>
            <person name="Zhang X."/>
            <person name="Wang S."/>
            <person name="Shao Z."/>
        </authorList>
    </citation>
    <scope>NUCLEOTIDE SEQUENCE [LARGE SCALE GENOMIC DNA]</scope>
    <source>
        <strain evidence="1 2">PTG4-2</strain>
    </source>
</reference>
<protein>
    <submittedName>
        <fullName evidence="1">Glycosyl transferase family 1</fullName>
    </submittedName>
</protein>
<accession>A0A8B2NL54</accession>
<dbReference type="GO" id="GO:0016740">
    <property type="term" value="F:transferase activity"/>
    <property type="evidence" value="ECO:0007669"/>
    <property type="project" value="UniProtKB-KW"/>
</dbReference>
<dbReference type="OrthoDB" id="479249at2"/>
<sequence>MTERADLDGASGRETAAPACGVDPEFERDVLSGWRDEGRALILRNWQEFNHLLERSEALLEQGRYAHAAAAAQAAASYAVFWHPGVFHSAPLERLLHLLGAKALPADDPRGRDGGRGQRPENLRVLHVATQVGAVGGHVRMMWRWIREDCHNRHSVALTRQFGSVPASLGDAVERSGGAVSLLNHAPGSYLEWARRLRDRMNEADLVVLHSNSMDIIPFVALGGLRQRPPVVLLNHSDHMFWLGAGIADSVVNTRRSGRDLCVARRGIASERNLLLPLCLERIGRRQSREAAKQALGIDPTAVVMLSVARGTKYRSFGTQGYPDLMLPLLQSNPAARLIVIGPGGTVDWARAMRSAPGRISVLPETPDTKGYLEAADIYVDSFPFPSNTSMFEAGLHGLPLVTYFPFGSGCAVMGADSVGFDGSILRAHDRAELNAILAGLASDPERCARIGEQTRREIEATNFDQPWREAVAAIYERSLDLPQRVPEWTEVQRPGLDDVDVFQPFAFGNPIACAGFEDRLGVIQELEIRAMPLSHRAATLLDLARRRRLVHSDLKSSLRYLSPEWLSRRAQARFRKLRHA</sequence>
<name>A0A8B2NL54_9HYPH</name>
<evidence type="ECO:0000313" key="1">
    <source>
        <dbReference type="EMBL" id="RAH98333.1"/>
    </source>
</evidence>
<dbReference type="Gene3D" id="3.40.50.2000">
    <property type="entry name" value="Glycogen Phosphorylase B"/>
    <property type="match status" value="1"/>
</dbReference>
<keyword evidence="2" id="KW-1185">Reference proteome</keyword>
<dbReference type="Proteomes" id="UP000249590">
    <property type="component" value="Unassembled WGS sequence"/>
</dbReference>
<comment type="caution">
    <text evidence="1">The sequence shown here is derived from an EMBL/GenBank/DDBJ whole genome shotgun (WGS) entry which is preliminary data.</text>
</comment>
<dbReference type="SUPFAM" id="SSF53756">
    <property type="entry name" value="UDP-Glycosyltransferase/glycogen phosphorylase"/>
    <property type="match status" value="1"/>
</dbReference>
<dbReference type="RefSeq" id="WP_111351170.1">
    <property type="nucleotide sequence ID" value="NZ_QHHQ01000007.1"/>
</dbReference>
<evidence type="ECO:0000313" key="2">
    <source>
        <dbReference type="Proteomes" id="UP000249590"/>
    </source>
</evidence>
<dbReference type="EMBL" id="QHHQ01000007">
    <property type="protein sequence ID" value="RAH98333.1"/>
    <property type="molecule type" value="Genomic_DNA"/>
</dbReference>
<proteinExistence type="predicted"/>
<keyword evidence="1" id="KW-0808">Transferase</keyword>
<organism evidence="1 2">
    <name type="scientific">Acuticoccus sediminis</name>
    <dbReference type="NCBI Taxonomy" id="2184697"/>
    <lineage>
        <taxon>Bacteria</taxon>
        <taxon>Pseudomonadati</taxon>
        <taxon>Pseudomonadota</taxon>
        <taxon>Alphaproteobacteria</taxon>
        <taxon>Hyphomicrobiales</taxon>
        <taxon>Amorphaceae</taxon>
        <taxon>Acuticoccus</taxon>
    </lineage>
</organism>